<dbReference type="EMBL" id="JAAVUM010000013">
    <property type="protein sequence ID" value="NKE07152.1"/>
    <property type="molecule type" value="Genomic_DNA"/>
</dbReference>
<organism evidence="10 11">
    <name type="scientific">Mesobacillus selenatarsenatis</name>
    <dbReference type="NCBI Taxonomy" id="388741"/>
    <lineage>
        <taxon>Bacteria</taxon>
        <taxon>Bacillati</taxon>
        <taxon>Bacillota</taxon>
        <taxon>Bacilli</taxon>
        <taxon>Bacillales</taxon>
        <taxon>Bacillaceae</taxon>
        <taxon>Mesobacillus</taxon>
    </lineage>
</organism>
<evidence type="ECO:0000256" key="7">
    <source>
        <dbReference type="ARBA" id="ARBA00023288"/>
    </source>
</evidence>
<proteinExistence type="inferred from homology"/>
<dbReference type="GO" id="GO:0009847">
    <property type="term" value="P:spore germination"/>
    <property type="evidence" value="ECO:0007669"/>
    <property type="project" value="InterPro"/>
</dbReference>
<dbReference type="InterPro" id="IPR057336">
    <property type="entry name" value="GerAC_N"/>
</dbReference>
<evidence type="ECO:0000256" key="4">
    <source>
        <dbReference type="ARBA" id="ARBA00022729"/>
    </source>
</evidence>
<keyword evidence="6" id="KW-0564">Palmitate</keyword>
<dbReference type="Pfam" id="PF05504">
    <property type="entry name" value="Spore_GerAC"/>
    <property type="match status" value="1"/>
</dbReference>
<dbReference type="AlphaFoldDB" id="A0A846TND5"/>
<dbReference type="PANTHER" id="PTHR35789">
    <property type="entry name" value="SPORE GERMINATION PROTEIN B3"/>
    <property type="match status" value="1"/>
</dbReference>
<dbReference type="InterPro" id="IPR008844">
    <property type="entry name" value="Spore_GerAC-like"/>
</dbReference>
<keyword evidence="5" id="KW-0472">Membrane</keyword>
<evidence type="ECO:0000256" key="2">
    <source>
        <dbReference type="ARBA" id="ARBA00007886"/>
    </source>
</evidence>
<comment type="similarity">
    <text evidence="2">Belongs to the GerABKC lipoprotein family.</text>
</comment>
<dbReference type="Proteomes" id="UP000587942">
    <property type="component" value="Unassembled WGS sequence"/>
</dbReference>
<keyword evidence="4" id="KW-0732">Signal</keyword>
<gene>
    <name evidence="10" type="ORF">GWK17_17030</name>
</gene>
<dbReference type="InterPro" id="IPR038501">
    <property type="entry name" value="Spore_GerAC_C_sf"/>
</dbReference>
<comment type="subcellular location">
    <subcellularLocation>
        <location evidence="1">Membrane</location>
        <topology evidence="1">Lipid-anchor</topology>
    </subcellularLocation>
</comment>
<evidence type="ECO:0000259" key="9">
    <source>
        <dbReference type="Pfam" id="PF25198"/>
    </source>
</evidence>
<evidence type="ECO:0000256" key="1">
    <source>
        <dbReference type="ARBA" id="ARBA00004635"/>
    </source>
</evidence>
<keyword evidence="3" id="KW-0309">Germination</keyword>
<feature type="domain" description="Spore germination GerAC-like C-terminal" evidence="8">
    <location>
        <begin position="197"/>
        <end position="352"/>
    </location>
</feature>
<evidence type="ECO:0000313" key="11">
    <source>
        <dbReference type="Proteomes" id="UP000587942"/>
    </source>
</evidence>
<keyword evidence="7" id="KW-0449">Lipoprotein</keyword>
<evidence type="ECO:0000256" key="3">
    <source>
        <dbReference type="ARBA" id="ARBA00022544"/>
    </source>
</evidence>
<protein>
    <submittedName>
        <fullName evidence="10">Ger(X)C family spore germination protein</fullName>
    </submittedName>
</protein>
<feature type="domain" description="Spore germination protein N-terminal" evidence="9">
    <location>
        <begin position="22"/>
        <end position="186"/>
    </location>
</feature>
<reference evidence="10 11" key="1">
    <citation type="submission" date="2020-03" db="EMBL/GenBank/DDBJ databases">
        <authorList>
            <person name="Sun Q."/>
        </authorList>
    </citation>
    <scope>NUCLEOTIDE SEQUENCE [LARGE SCALE GENOMIC DNA]</scope>
    <source>
        <strain evidence="10 11">KACC 21451</strain>
    </source>
</reference>
<comment type="caution">
    <text evidence="10">The sequence shown here is derived from an EMBL/GenBank/DDBJ whole genome shotgun (WGS) entry which is preliminary data.</text>
</comment>
<dbReference type="Gene3D" id="3.30.300.210">
    <property type="entry name" value="Nutrient germinant receptor protein C, domain 3"/>
    <property type="match status" value="1"/>
</dbReference>
<dbReference type="PANTHER" id="PTHR35789:SF1">
    <property type="entry name" value="SPORE GERMINATION PROTEIN B3"/>
    <property type="match status" value="1"/>
</dbReference>
<name>A0A846TND5_9BACI</name>
<dbReference type="InterPro" id="IPR046953">
    <property type="entry name" value="Spore_GerAC-like_C"/>
</dbReference>
<accession>A0A846TND5</accession>
<sequence>MRMNKVCLLIAAVTILSGCVEKEIIDDVNIEMGVGYDMVEDGKIEGTIMIPIFNPDKKIGNFTYSAKATSSRDLIQEVQRKSAQPIVTGSLEIALFGEEIAKKGISEFSDAFQRDASIGAGVYFAVADESAKSILSGTYGNRGNAVHLSQLIEHNMETRNLPVTNMHRYLFDLYQEGKDPHLPILKKVEPEIIDIVGIALFHEDKMVTELPTEKMFFFKLLTDKFSEGAYKLEVDKETVVIKDLDSKHKYKLIKRDPYTVTIELKIKGLIREYTGEIVTPAIIKKIEKEFEYQVNQESSAMIKDFQERGIDPLGLGHFIKSKTRGFDFKRWEDEYKNLTVNVKTDVIITEVGIVE</sequence>
<dbReference type="GO" id="GO:0016020">
    <property type="term" value="C:membrane"/>
    <property type="evidence" value="ECO:0007669"/>
    <property type="project" value="UniProtKB-SubCell"/>
</dbReference>
<evidence type="ECO:0000259" key="8">
    <source>
        <dbReference type="Pfam" id="PF05504"/>
    </source>
</evidence>
<dbReference type="NCBIfam" id="TIGR02887">
    <property type="entry name" value="spore_ger_x_C"/>
    <property type="match status" value="1"/>
</dbReference>
<dbReference type="RefSeq" id="WP_167833564.1">
    <property type="nucleotide sequence ID" value="NZ_JAAVUM010000013.1"/>
</dbReference>
<dbReference type="Pfam" id="PF25198">
    <property type="entry name" value="Spore_GerAC_N"/>
    <property type="match status" value="1"/>
</dbReference>
<dbReference type="PROSITE" id="PS51257">
    <property type="entry name" value="PROKAR_LIPOPROTEIN"/>
    <property type="match status" value="1"/>
</dbReference>
<evidence type="ECO:0000313" key="10">
    <source>
        <dbReference type="EMBL" id="NKE07152.1"/>
    </source>
</evidence>
<evidence type="ECO:0000256" key="5">
    <source>
        <dbReference type="ARBA" id="ARBA00023136"/>
    </source>
</evidence>
<evidence type="ECO:0000256" key="6">
    <source>
        <dbReference type="ARBA" id="ARBA00023139"/>
    </source>
</evidence>